<dbReference type="GeneID" id="100577771"/>
<organism evidence="3">
    <name type="scientific">Apis mellifera</name>
    <name type="common">Honeybee</name>
    <dbReference type="NCBI Taxonomy" id="7460"/>
    <lineage>
        <taxon>Eukaryota</taxon>
        <taxon>Metazoa</taxon>
        <taxon>Ecdysozoa</taxon>
        <taxon>Arthropoda</taxon>
        <taxon>Hexapoda</taxon>
        <taxon>Insecta</taxon>
        <taxon>Pterygota</taxon>
        <taxon>Neoptera</taxon>
        <taxon>Endopterygota</taxon>
        <taxon>Hymenoptera</taxon>
        <taxon>Apocrita</taxon>
        <taxon>Aculeata</taxon>
        <taxon>Apoidea</taxon>
        <taxon>Anthophila</taxon>
        <taxon>Apidae</taxon>
        <taxon>Apis</taxon>
    </lineage>
</organism>
<dbReference type="OrthoDB" id="6629557at2759"/>
<dbReference type="Proteomes" id="UP000005203">
    <property type="component" value="Linkage group LG11"/>
</dbReference>
<dbReference type="GO" id="GO:0042302">
    <property type="term" value="F:structural constituent of cuticle"/>
    <property type="evidence" value="ECO:0007669"/>
    <property type="project" value="UniProtKB-UniRule"/>
</dbReference>
<dbReference type="AlphaFoldDB" id="A0A7M7GLC7"/>
<evidence type="ECO:0000313" key="3">
    <source>
        <dbReference type="EnsemblMetazoa" id="XP_006559054"/>
    </source>
</evidence>
<gene>
    <name evidence="5" type="primary">LOC100577771</name>
</gene>
<dbReference type="EnsemblMetazoa" id="XM_006558991">
    <property type="protein sequence ID" value="XP_006559054"/>
    <property type="gene ID" value="LOC100577771"/>
</dbReference>
<evidence type="ECO:0000256" key="2">
    <source>
        <dbReference type="SAM" id="MobiDB-lite"/>
    </source>
</evidence>
<protein>
    <submittedName>
        <fullName evidence="5">Uncharacterized protein LOC100577771 isoform X1</fullName>
    </submittedName>
</protein>
<accession>A0A8B6YVV5</accession>
<feature type="region of interest" description="Disordered" evidence="2">
    <location>
        <begin position="1"/>
        <end position="43"/>
    </location>
</feature>
<dbReference type="RefSeq" id="XP_006559054.1">
    <property type="nucleotide sequence ID" value="XM_006558991.3"/>
</dbReference>
<feature type="compositionally biased region" description="Low complexity" evidence="2">
    <location>
        <begin position="30"/>
        <end position="42"/>
    </location>
</feature>
<keyword evidence="1" id="KW-0193">Cuticle</keyword>
<sequence>MISESGFQPRRSKDRDRDREKKKKKSSHPTTTGHTHGNANGFGAKGRNKRIFWLMILGTWHCTGEKLSPDQKAPLFARGSGGLILNTPFEDNKARNRPISNVNAPVDNVQKEETEMLKLVDGELVRTVKGSFSYKSPEGLPISVKYEADENGNRASFKFGTGVANGDNRSSSSSKSENGRGDKNGRSSYLPPTKKDVDRSYLPPQ</sequence>
<accession>A0A7M7GLC7</accession>
<keyword evidence="4" id="KW-1185">Reference proteome</keyword>
<reference evidence="3" key="1">
    <citation type="submission" date="2021-01" db="UniProtKB">
        <authorList>
            <consortium name="EnsemblMetazoa"/>
        </authorList>
    </citation>
    <scope>IDENTIFICATION</scope>
    <source>
        <strain evidence="3">DH4</strain>
    </source>
</reference>
<name>A0A7M7GLC7_APIME</name>
<dbReference type="PROSITE" id="PS51155">
    <property type="entry name" value="CHIT_BIND_RR_2"/>
    <property type="match status" value="1"/>
</dbReference>
<dbReference type="InterPro" id="IPR000618">
    <property type="entry name" value="Insect_cuticle"/>
</dbReference>
<feature type="region of interest" description="Disordered" evidence="2">
    <location>
        <begin position="155"/>
        <end position="205"/>
    </location>
</feature>
<proteinExistence type="predicted"/>
<reference evidence="5" key="2">
    <citation type="submission" date="2025-04" db="UniProtKB">
        <authorList>
            <consortium name="RefSeq"/>
        </authorList>
    </citation>
    <scope>IDENTIFICATION</scope>
    <source>
        <strain evidence="5">DH4</strain>
        <tissue evidence="5">Whole body</tissue>
    </source>
</reference>
<evidence type="ECO:0000313" key="4">
    <source>
        <dbReference type="Proteomes" id="UP000005203"/>
    </source>
</evidence>
<evidence type="ECO:0000313" key="5">
    <source>
        <dbReference type="RefSeq" id="XP_006559054.1"/>
    </source>
</evidence>
<evidence type="ECO:0000256" key="1">
    <source>
        <dbReference type="PROSITE-ProRule" id="PRU00497"/>
    </source>
</evidence>
<dbReference type="Pfam" id="PF00379">
    <property type="entry name" value="Chitin_bind_4"/>
    <property type="match status" value="1"/>
</dbReference>